<dbReference type="PANTHER" id="PTHR40394">
    <property type="entry name" value="LIPOPROTEIN-RELATED"/>
    <property type="match status" value="1"/>
</dbReference>
<evidence type="ECO:0000256" key="2">
    <source>
        <dbReference type="ARBA" id="ARBA00022723"/>
    </source>
</evidence>
<dbReference type="Pfam" id="PF13442">
    <property type="entry name" value="Cytochrome_CBB3"/>
    <property type="match status" value="1"/>
</dbReference>
<dbReference type="GO" id="GO:0009055">
    <property type="term" value="F:electron transfer activity"/>
    <property type="evidence" value="ECO:0007669"/>
    <property type="project" value="InterPro"/>
</dbReference>
<reference evidence="6" key="1">
    <citation type="submission" date="2020-04" db="EMBL/GenBank/DDBJ databases">
        <authorList>
            <person name="Zhang T."/>
        </authorList>
    </citation>
    <scope>NUCLEOTIDE SEQUENCE</scope>
    <source>
        <strain evidence="6">HKST-UBA01</strain>
    </source>
</reference>
<evidence type="ECO:0000313" key="7">
    <source>
        <dbReference type="Proteomes" id="UP000697710"/>
    </source>
</evidence>
<dbReference type="PROSITE" id="PS51007">
    <property type="entry name" value="CYTC"/>
    <property type="match status" value="1"/>
</dbReference>
<dbReference type="Gene3D" id="1.10.760.10">
    <property type="entry name" value="Cytochrome c-like domain"/>
    <property type="match status" value="1"/>
</dbReference>
<gene>
    <name evidence="6" type="ORF">KC729_11140</name>
</gene>
<proteinExistence type="predicted"/>
<evidence type="ECO:0000313" key="6">
    <source>
        <dbReference type="EMBL" id="MCA9728229.1"/>
    </source>
</evidence>
<comment type="caution">
    <text evidence="6">The sequence shown here is derived from an EMBL/GenBank/DDBJ whole genome shotgun (WGS) entry which is preliminary data.</text>
</comment>
<reference evidence="6" key="2">
    <citation type="journal article" date="2021" name="Microbiome">
        <title>Successional dynamics and alternative stable states in a saline activated sludge microbial community over 9 years.</title>
        <authorList>
            <person name="Wang Y."/>
            <person name="Ye J."/>
            <person name="Ju F."/>
            <person name="Liu L."/>
            <person name="Boyd J.A."/>
            <person name="Deng Y."/>
            <person name="Parks D.H."/>
            <person name="Jiang X."/>
            <person name="Yin X."/>
            <person name="Woodcroft B.J."/>
            <person name="Tyson G.W."/>
            <person name="Hugenholtz P."/>
            <person name="Polz M.F."/>
            <person name="Zhang T."/>
        </authorList>
    </citation>
    <scope>NUCLEOTIDE SEQUENCE</scope>
    <source>
        <strain evidence="6">HKST-UBA01</strain>
    </source>
</reference>
<dbReference type="SUPFAM" id="SSF46626">
    <property type="entry name" value="Cytochrome c"/>
    <property type="match status" value="1"/>
</dbReference>
<keyword evidence="3 4" id="KW-0408">Iron</keyword>
<evidence type="ECO:0000259" key="5">
    <source>
        <dbReference type="PROSITE" id="PS51007"/>
    </source>
</evidence>
<evidence type="ECO:0000256" key="3">
    <source>
        <dbReference type="ARBA" id="ARBA00023004"/>
    </source>
</evidence>
<organism evidence="6 7">
    <name type="scientific">Eiseniibacteriota bacterium</name>
    <dbReference type="NCBI Taxonomy" id="2212470"/>
    <lineage>
        <taxon>Bacteria</taxon>
        <taxon>Candidatus Eiseniibacteriota</taxon>
    </lineage>
</organism>
<name>A0A956LZ82_UNCEI</name>
<dbReference type="GO" id="GO:0020037">
    <property type="term" value="F:heme binding"/>
    <property type="evidence" value="ECO:0007669"/>
    <property type="project" value="InterPro"/>
</dbReference>
<keyword evidence="1 4" id="KW-0349">Heme</keyword>
<dbReference type="AlphaFoldDB" id="A0A956LZ82"/>
<dbReference type="InterPro" id="IPR009056">
    <property type="entry name" value="Cyt_c-like_dom"/>
</dbReference>
<evidence type="ECO:0000256" key="1">
    <source>
        <dbReference type="ARBA" id="ARBA00022617"/>
    </source>
</evidence>
<dbReference type="PANTHER" id="PTHR40394:SF2">
    <property type="entry name" value="QUINOL:CYTOCHROME C OXIDOREDUCTASE MEMBRANE PROTEIN"/>
    <property type="match status" value="1"/>
</dbReference>
<dbReference type="GO" id="GO:0046872">
    <property type="term" value="F:metal ion binding"/>
    <property type="evidence" value="ECO:0007669"/>
    <property type="project" value="UniProtKB-KW"/>
</dbReference>
<feature type="domain" description="Cytochrome c" evidence="5">
    <location>
        <begin position="113"/>
        <end position="205"/>
    </location>
</feature>
<protein>
    <submittedName>
        <fullName evidence="6">Cytochrome c</fullName>
    </submittedName>
</protein>
<dbReference type="InterPro" id="IPR036909">
    <property type="entry name" value="Cyt_c-like_dom_sf"/>
</dbReference>
<dbReference type="EMBL" id="JAGQHR010000328">
    <property type="protein sequence ID" value="MCA9728229.1"/>
    <property type="molecule type" value="Genomic_DNA"/>
</dbReference>
<evidence type="ECO:0000256" key="4">
    <source>
        <dbReference type="PROSITE-ProRule" id="PRU00433"/>
    </source>
</evidence>
<accession>A0A956LZ82</accession>
<keyword evidence="2 4" id="KW-0479">Metal-binding</keyword>
<sequence>MSFKPPAILRDMPRWALPTLAILVSLSFIPIALIARARAVNFRHPRIHLIPDMDQQFKYKSQSFNPLFLDGRSMRMPIDGTVARGELASDDHLYRGMVDGEWATTFPMSVTPELMARGQQRFGIYCSPCHGLSGNGQGTVAQRADALQMAKWVPPASVHSDLVRSRPVGHLFNTITNGIRTMPPYGPQISVGDRWAIVAYVRALQRSQHATIDDVPPDMRSSLR</sequence>
<dbReference type="Proteomes" id="UP000697710">
    <property type="component" value="Unassembled WGS sequence"/>
</dbReference>